<sequence>MFNKKHKRFIPQAGERGVGGGNVIGGVAAVIFFFGCNLV</sequence>
<accession>F8FI73</accession>
<dbReference type="KEGG" id="pms:KNP414_05452"/>
<organism evidence="1 2">
    <name type="scientific">Paenibacillus mucilaginosus (strain KNP414)</name>
    <dbReference type="NCBI Taxonomy" id="1036673"/>
    <lineage>
        <taxon>Bacteria</taxon>
        <taxon>Bacillati</taxon>
        <taxon>Bacillota</taxon>
        <taxon>Bacilli</taxon>
        <taxon>Bacillales</taxon>
        <taxon>Paenibacillaceae</taxon>
        <taxon>Paenibacillus</taxon>
    </lineage>
</organism>
<name>F8FI73_PAEMK</name>
<gene>
    <name evidence="1" type="ordered locus">KNP414_05452</name>
</gene>
<protein>
    <submittedName>
        <fullName evidence="1">Uncharacterized protein</fullName>
    </submittedName>
</protein>
<reference evidence="1 2" key="2">
    <citation type="journal article" date="2013" name="Genome Announc.">
        <title>Genome Sequence of Growth-Improving Paenibacillus mucilaginosus Strain KNP414.</title>
        <authorList>
            <person name="Lu J.J."/>
            <person name="Wang J.F."/>
            <person name="Hu X.F."/>
        </authorList>
    </citation>
    <scope>NUCLEOTIDE SEQUENCE [LARGE SCALE GENOMIC DNA]</scope>
    <source>
        <strain evidence="1 2">KNP414</strain>
    </source>
</reference>
<dbReference type="EMBL" id="CP002869">
    <property type="protein sequence ID" value="AEI43976.1"/>
    <property type="molecule type" value="Genomic_DNA"/>
</dbReference>
<evidence type="ECO:0000313" key="1">
    <source>
        <dbReference type="EMBL" id="AEI43976.1"/>
    </source>
</evidence>
<proteinExistence type="predicted"/>
<dbReference type="HOGENOM" id="CLU_3313845_0_0_9"/>
<dbReference type="Proteomes" id="UP000006620">
    <property type="component" value="Chromosome"/>
</dbReference>
<dbReference type="AlphaFoldDB" id="F8FI73"/>
<dbReference type="PATRIC" id="fig|1036673.3.peg.5056"/>
<evidence type="ECO:0000313" key="2">
    <source>
        <dbReference type="Proteomes" id="UP000006620"/>
    </source>
</evidence>
<reference evidence="2" key="1">
    <citation type="submission" date="2011-06" db="EMBL/GenBank/DDBJ databases">
        <title>Complete genome sequence of Paenibacillus mucilaginosus KNP414.</title>
        <authorList>
            <person name="Wang J."/>
            <person name="Hu S."/>
            <person name="Hu X."/>
            <person name="Zhang B."/>
            <person name="Dong D."/>
            <person name="Zhang S."/>
            <person name="Zhao K."/>
            <person name="Wu D."/>
        </authorList>
    </citation>
    <scope>NUCLEOTIDE SEQUENCE [LARGE SCALE GENOMIC DNA]</scope>
    <source>
        <strain evidence="2">KNP414</strain>
    </source>
</reference>